<evidence type="ECO:0000313" key="3">
    <source>
        <dbReference type="Proteomes" id="UP000594638"/>
    </source>
</evidence>
<organism evidence="2 3">
    <name type="scientific">Olea europaea subsp. europaea</name>
    <dbReference type="NCBI Taxonomy" id="158383"/>
    <lineage>
        <taxon>Eukaryota</taxon>
        <taxon>Viridiplantae</taxon>
        <taxon>Streptophyta</taxon>
        <taxon>Embryophyta</taxon>
        <taxon>Tracheophyta</taxon>
        <taxon>Spermatophyta</taxon>
        <taxon>Magnoliopsida</taxon>
        <taxon>eudicotyledons</taxon>
        <taxon>Gunneridae</taxon>
        <taxon>Pentapetalae</taxon>
        <taxon>asterids</taxon>
        <taxon>lamiids</taxon>
        <taxon>Lamiales</taxon>
        <taxon>Oleaceae</taxon>
        <taxon>Oleeae</taxon>
        <taxon>Olea</taxon>
    </lineage>
</organism>
<proteinExistence type="predicted"/>
<evidence type="ECO:0000256" key="1">
    <source>
        <dbReference type="SAM" id="MobiDB-lite"/>
    </source>
</evidence>
<keyword evidence="3" id="KW-1185">Reference proteome</keyword>
<feature type="compositionally biased region" description="Low complexity" evidence="1">
    <location>
        <begin position="9"/>
        <end position="21"/>
    </location>
</feature>
<gene>
    <name evidence="2" type="ORF">OLEA9_A038199</name>
</gene>
<accession>A0A8S0SYB4</accession>
<dbReference type="EMBL" id="CACTIH010005545">
    <property type="protein sequence ID" value="CAA2997214.1"/>
    <property type="molecule type" value="Genomic_DNA"/>
</dbReference>
<protein>
    <submittedName>
        <fullName evidence="2">Uncharacterized protein</fullName>
    </submittedName>
</protein>
<evidence type="ECO:0000313" key="2">
    <source>
        <dbReference type="EMBL" id="CAA2997214.1"/>
    </source>
</evidence>
<dbReference type="AlphaFoldDB" id="A0A8S0SYB4"/>
<comment type="caution">
    <text evidence="2">The sequence shown here is derived from an EMBL/GenBank/DDBJ whole genome shotgun (WGS) entry which is preliminary data.</text>
</comment>
<sequence length="65" mass="6702">MSDAGYSGGSSRDNSDGGASNPNRGQGRGSATVAAARMRQPQRGQVIKQIFDLMTGHPPPRSAST</sequence>
<name>A0A8S0SYB4_OLEEU</name>
<reference evidence="2 3" key="1">
    <citation type="submission" date="2019-12" db="EMBL/GenBank/DDBJ databases">
        <authorList>
            <person name="Alioto T."/>
            <person name="Alioto T."/>
            <person name="Gomez Garrido J."/>
        </authorList>
    </citation>
    <scope>NUCLEOTIDE SEQUENCE [LARGE SCALE GENOMIC DNA]</scope>
</reference>
<feature type="region of interest" description="Disordered" evidence="1">
    <location>
        <begin position="1"/>
        <end position="44"/>
    </location>
</feature>
<dbReference type="Gramene" id="OE9A038199T1">
    <property type="protein sequence ID" value="OE9A038199C1"/>
    <property type="gene ID" value="OE9A038199"/>
</dbReference>
<dbReference type="Proteomes" id="UP000594638">
    <property type="component" value="Unassembled WGS sequence"/>
</dbReference>